<evidence type="ECO:0000256" key="10">
    <source>
        <dbReference type="ARBA" id="ARBA00023136"/>
    </source>
</evidence>
<comment type="subcellular location">
    <subcellularLocation>
        <location evidence="1">Cell membrane</location>
        <topology evidence="1">Multi-pass membrane protein</topology>
    </subcellularLocation>
</comment>
<dbReference type="PANTHER" id="PTHR46494:SF3">
    <property type="entry name" value="ZINC TRANSPORT PROTEIN ZNTB"/>
    <property type="match status" value="1"/>
</dbReference>
<keyword evidence="9" id="KW-0406">Ion transport</keyword>
<dbReference type="GO" id="GO:0000287">
    <property type="term" value="F:magnesium ion binding"/>
    <property type="evidence" value="ECO:0007669"/>
    <property type="project" value="TreeGrafter"/>
</dbReference>
<dbReference type="InterPro" id="IPR045863">
    <property type="entry name" value="CorA_TM1_TM2"/>
</dbReference>
<dbReference type="PANTHER" id="PTHR46494">
    <property type="entry name" value="CORA FAMILY METAL ION TRANSPORTER (EUROFUNG)"/>
    <property type="match status" value="1"/>
</dbReference>
<keyword evidence="6 12" id="KW-0812">Transmembrane</keyword>
<feature type="coiled-coil region" evidence="11">
    <location>
        <begin position="216"/>
        <end position="250"/>
    </location>
</feature>
<evidence type="ECO:0000256" key="7">
    <source>
        <dbReference type="ARBA" id="ARBA00022833"/>
    </source>
</evidence>
<evidence type="ECO:0000256" key="8">
    <source>
        <dbReference type="ARBA" id="ARBA00022989"/>
    </source>
</evidence>
<dbReference type="Gene3D" id="1.20.58.340">
    <property type="entry name" value="Magnesium transport protein CorA, transmembrane region"/>
    <property type="match status" value="2"/>
</dbReference>
<dbReference type="EMBL" id="JACIJC010000004">
    <property type="protein sequence ID" value="MBB5686580.1"/>
    <property type="molecule type" value="Genomic_DNA"/>
</dbReference>
<evidence type="ECO:0000256" key="4">
    <source>
        <dbReference type="ARBA" id="ARBA00022475"/>
    </source>
</evidence>
<dbReference type="GO" id="GO:0015087">
    <property type="term" value="F:cobalt ion transmembrane transporter activity"/>
    <property type="evidence" value="ECO:0007669"/>
    <property type="project" value="TreeGrafter"/>
</dbReference>
<feature type="transmembrane region" description="Helical" evidence="12">
    <location>
        <begin position="290"/>
        <end position="316"/>
    </location>
</feature>
<dbReference type="Pfam" id="PF01544">
    <property type="entry name" value="CorA"/>
    <property type="match status" value="1"/>
</dbReference>
<evidence type="ECO:0000256" key="12">
    <source>
        <dbReference type="SAM" id="Phobius"/>
    </source>
</evidence>
<feature type="transmembrane region" description="Helical" evidence="12">
    <location>
        <begin position="256"/>
        <end position="278"/>
    </location>
</feature>
<organism evidence="13 14">
    <name type="scientific">Sphingobium boeckii</name>
    <dbReference type="NCBI Taxonomy" id="1082345"/>
    <lineage>
        <taxon>Bacteria</taxon>
        <taxon>Pseudomonadati</taxon>
        <taxon>Pseudomonadota</taxon>
        <taxon>Alphaproteobacteria</taxon>
        <taxon>Sphingomonadales</taxon>
        <taxon>Sphingomonadaceae</taxon>
        <taxon>Sphingobium</taxon>
    </lineage>
</organism>
<dbReference type="GO" id="GO:0015095">
    <property type="term" value="F:magnesium ion transmembrane transporter activity"/>
    <property type="evidence" value="ECO:0007669"/>
    <property type="project" value="TreeGrafter"/>
</dbReference>
<evidence type="ECO:0000256" key="11">
    <source>
        <dbReference type="SAM" id="Coils"/>
    </source>
</evidence>
<evidence type="ECO:0000256" key="9">
    <source>
        <dbReference type="ARBA" id="ARBA00023065"/>
    </source>
</evidence>
<keyword evidence="11" id="KW-0175">Coiled coil</keyword>
<evidence type="ECO:0000256" key="5">
    <source>
        <dbReference type="ARBA" id="ARBA00022519"/>
    </source>
</evidence>
<dbReference type="RefSeq" id="WP_184019135.1">
    <property type="nucleotide sequence ID" value="NZ_JACIJC010000004.1"/>
</dbReference>
<evidence type="ECO:0000256" key="2">
    <source>
        <dbReference type="ARBA" id="ARBA00009765"/>
    </source>
</evidence>
<reference evidence="13 14" key="1">
    <citation type="submission" date="2020-08" db="EMBL/GenBank/DDBJ databases">
        <title>Genomic Encyclopedia of Type Strains, Phase IV (KMG-IV): sequencing the most valuable type-strain genomes for metagenomic binning, comparative biology and taxonomic classification.</title>
        <authorList>
            <person name="Goeker M."/>
        </authorList>
    </citation>
    <scope>NUCLEOTIDE SEQUENCE [LARGE SCALE GENOMIC DNA]</scope>
    <source>
        <strain evidence="13 14">DSM 25079</strain>
    </source>
</reference>
<dbReference type="Proteomes" id="UP000549617">
    <property type="component" value="Unassembled WGS sequence"/>
</dbReference>
<evidence type="ECO:0000256" key="3">
    <source>
        <dbReference type="ARBA" id="ARBA00022448"/>
    </source>
</evidence>
<keyword evidence="3" id="KW-0813">Transport</keyword>
<dbReference type="CDD" id="cd12833">
    <property type="entry name" value="ZntB-like_1"/>
    <property type="match status" value="1"/>
</dbReference>
<dbReference type="InterPro" id="IPR045861">
    <property type="entry name" value="CorA_cytoplasmic_dom"/>
</dbReference>
<evidence type="ECO:0000313" key="14">
    <source>
        <dbReference type="Proteomes" id="UP000549617"/>
    </source>
</evidence>
<keyword evidence="10 12" id="KW-0472">Membrane</keyword>
<dbReference type="GO" id="GO:0005886">
    <property type="term" value="C:plasma membrane"/>
    <property type="evidence" value="ECO:0007669"/>
    <property type="project" value="UniProtKB-SubCell"/>
</dbReference>
<dbReference type="InterPro" id="IPR002523">
    <property type="entry name" value="MgTranspt_CorA/ZnTranspt_ZntB"/>
</dbReference>
<dbReference type="SUPFAM" id="SSF143865">
    <property type="entry name" value="CorA soluble domain-like"/>
    <property type="match status" value="1"/>
</dbReference>
<keyword evidence="4" id="KW-1003">Cell membrane</keyword>
<dbReference type="SUPFAM" id="SSF144083">
    <property type="entry name" value="Magnesium transport protein CorA, transmembrane region"/>
    <property type="match status" value="1"/>
</dbReference>
<protein>
    <submittedName>
        <fullName evidence="13">Zinc transporter</fullName>
    </submittedName>
</protein>
<accession>A0A7W9AJ52</accession>
<sequence length="318" mass="35528">MTFAWIVNKAGQRRITLEDVCAGKTDADFLWVHLDGRDPAALAWLERQSEIPEVAHRALIAQETRPRTEAMEQGALVNLRGLGATPEDDPDALVSIRIWAEKGRVISVCIRTPLALEPLCHEVSTGKIRDPGDLISTLATLITNGLDPDVAELGDTLDDCEVELEDRSIYAMRREVAKARSQAISYRRFVSPQRQALERLSTLGADWLDEHDRMHLREAADRCARMAEELEAVRERAALMHEQLTDLRAEQMDARALLIAIVALIFLPLTFLTGLLGMNVQGIPYHDEPWAFWGVVGVCALVAFGISAYFATIHWLKN</sequence>
<keyword evidence="5" id="KW-0997">Cell inner membrane</keyword>
<proteinExistence type="inferred from homology"/>
<comment type="caution">
    <text evidence="13">The sequence shown here is derived from an EMBL/GenBank/DDBJ whole genome shotgun (WGS) entry which is preliminary data.</text>
</comment>
<keyword evidence="8 12" id="KW-1133">Transmembrane helix</keyword>
<keyword evidence="14" id="KW-1185">Reference proteome</keyword>
<keyword evidence="7" id="KW-0862">Zinc</keyword>
<evidence type="ECO:0000256" key="6">
    <source>
        <dbReference type="ARBA" id="ARBA00022692"/>
    </source>
</evidence>
<dbReference type="GO" id="GO:0050897">
    <property type="term" value="F:cobalt ion binding"/>
    <property type="evidence" value="ECO:0007669"/>
    <property type="project" value="TreeGrafter"/>
</dbReference>
<gene>
    <name evidence="13" type="ORF">FHS49_002604</name>
</gene>
<comment type="similarity">
    <text evidence="2">Belongs to the CorA metal ion transporter (MIT) (TC 1.A.35) family.</text>
</comment>
<evidence type="ECO:0000313" key="13">
    <source>
        <dbReference type="EMBL" id="MBB5686580.1"/>
    </source>
</evidence>
<name>A0A7W9AJ52_9SPHN</name>
<dbReference type="Gene3D" id="3.30.460.20">
    <property type="entry name" value="CorA soluble domain-like"/>
    <property type="match status" value="1"/>
</dbReference>
<evidence type="ECO:0000256" key="1">
    <source>
        <dbReference type="ARBA" id="ARBA00004651"/>
    </source>
</evidence>
<dbReference type="AlphaFoldDB" id="A0A7W9AJ52"/>